<dbReference type="Gene3D" id="1.10.260.40">
    <property type="entry name" value="lambda repressor-like DNA-binding domains"/>
    <property type="match status" value="1"/>
</dbReference>
<proteinExistence type="predicted"/>
<reference evidence="3 4" key="1">
    <citation type="submission" date="2023-03" db="EMBL/GenBank/DDBJ databases">
        <title>Bacillus Genome Sequencing.</title>
        <authorList>
            <person name="Dunlap C."/>
        </authorList>
    </citation>
    <scope>NUCLEOTIDE SEQUENCE [LARGE SCALE GENOMIC DNA]</scope>
    <source>
        <strain evidence="3 4">B-23453</strain>
    </source>
</reference>
<protein>
    <submittedName>
        <fullName evidence="3">Helix-turn-helix transcriptional regulator</fullName>
    </submittedName>
</protein>
<dbReference type="PROSITE" id="PS50943">
    <property type="entry name" value="HTH_CROC1"/>
    <property type="match status" value="1"/>
</dbReference>
<dbReference type="CDD" id="cd00093">
    <property type="entry name" value="HTH_XRE"/>
    <property type="match status" value="1"/>
</dbReference>
<feature type="domain" description="HTH cro/C1-type" evidence="2">
    <location>
        <begin position="10"/>
        <end position="64"/>
    </location>
</feature>
<name>A0ABU6MMU4_9BACI</name>
<dbReference type="SUPFAM" id="SSF47413">
    <property type="entry name" value="lambda repressor-like DNA-binding domains"/>
    <property type="match status" value="1"/>
</dbReference>
<evidence type="ECO:0000256" key="1">
    <source>
        <dbReference type="ARBA" id="ARBA00023125"/>
    </source>
</evidence>
<dbReference type="InterPro" id="IPR001387">
    <property type="entry name" value="Cro/C1-type_HTH"/>
</dbReference>
<comment type="caution">
    <text evidence="3">The sequence shown here is derived from an EMBL/GenBank/DDBJ whole genome shotgun (WGS) entry which is preliminary data.</text>
</comment>
<sequence>MREINIAKVITSKRREKGITQDKLAEYIGVSKASVSKWETAQSYPDITLLPQLASFFNISIDELIGYLPQMTKEDIKKTYHRLAEDFSSKPFDEVYGQCRAIIKKYFSCFPLLLQMAKLLVNHFMLAAEKEKQEAVIQESIDLCIRIKKESDDIWIAKQANSMEAVCHIILNQPLEALELLDETMKPPISDNFLLSRAYQMTGNIEKAKEALQVSLYQHLRGLLGPAQSYLVLVANWPEKFEQALERFIEISKVFEVEKLDPNSMALLYFAAAQGYMMQKKPEKALEMLENYTFICTNFLLPYELKGDSFFDSIENWLKDYDVEAPRDEKIIKESIVQTVVENPAFFPLNYEPKYKRIVEKLKAQIER</sequence>
<dbReference type="InterPro" id="IPR010982">
    <property type="entry name" value="Lambda_DNA-bd_dom_sf"/>
</dbReference>
<dbReference type="PANTHER" id="PTHR46558:SF11">
    <property type="entry name" value="HTH-TYPE TRANSCRIPTIONAL REGULATOR XRE"/>
    <property type="match status" value="1"/>
</dbReference>
<dbReference type="RefSeq" id="WP_066270292.1">
    <property type="nucleotide sequence ID" value="NZ_JARMAB010000040.1"/>
</dbReference>
<gene>
    <name evidence="3" type="ORF">P4T90_22580</name>
</gene>
<dbReference type="Proteomes" id="UP001341444">
    <property type="component" value="Unassembled WGS sequence"/>
</dbReference>
<dbReference type="Pfam" id="PF01381">
    <property type="entry name" value="HTH_3"/>
    <property type="match status" value="1"/>
</dbReference>
<dbReference type="InterPro" id="IPR011990">
    <property type="entry name" value="TPR-like_helical_dom_sf"/>
</dbReference>
<dbReference type="PANTHER" id="PTHR46558">
    <property type="entry name" value="TRACRIPTIONAL REGULATORY PROTEIN-RELATED-RELATED"/>
    <property type="match status" value="1"/>
</dbReference>
<dbReference type="Gene3D" id="1.25.40.10">
    <property type="entry name" value="Tetratricopeptide repeat domain"/>
    <property type="match status" value="1"/>
</dbReference>
<evidence type="ECO:0000313" key="4">
    <source>
        <dbReference type="Proteomes" id="UP001341444"/>
    </source>
</evidence>
<organism evidence="3 4">
    <name type="scientific">Heyndrickxia acidicola</name>
    <dbReference type="NCBI Taxonomy" id="209389"/>
    <lineage>
        <taxon>Bacteria</taxon>
        <taxon>Bacillati</taxon>
        <taxon>Bacillota</taxon>
        <taxon>Bacilli</taxon>
        <taxon>Bacillales</taxon>
        <taxon>Bacillaceae</taxon>
        <taxon>Heyndrickxia</taxon>
    </lineage>
</organism>
<evidence type="ECO:0000259" key="2">
    <source>
        <dbReference type="PROSITE" id="PS50943"/>
    </source>
</evidence>
<evidence type="ECO:0000313" key="3">
    <source>
        <dbReference type="EMBL" id="MED1205824.1"/>
    </source>
</evidence>
<dbReference type="EMBL" id="JARMAB010000040">
    <property type="protein sequence ID" value="MED1205824.1"/>
    <property type="molecule type" value="Genomic_DNA"/>
</dbReference>
<dbReference type="SMART" id="SM00530">
    <property type="entry name" value="HTH_XRE"/>
    <property type="match status" value="1"/>
</dbReference>
<keyword evidence="1" id="KW-0238">DNA-binding</keyword>
<accession>A0ABU6MMU4</accession>
<keyword evidence="4" id="KW-1185">Reference proteome</keyword>